<dbReference type="AlphaFoldDB" id="A0A0C1MUU6"/>
<evidence type="ECO:0000259" key="1">
    <source>
        <dbReference type="Pfam" id="PF01368"/>
    </source>
</evidence>
<dbReference type="Proteomes" id="UP000031258">
    <property type="component" value="Unassembled WGS sequence"/>
</dbReference>
<sequence length="186" mass="21186">MMEKPIIICAGSKYVDIDVLACAVAYKELLGLKNKKAKIVFTGAFNKTVPTSVLTWNMDVSHGVPENLSDYNYVLVDISNPNYFEKFVVREQVIEVFDHHHGFEKYWTNLIGESARIEPVGSCATLIWEEYKKHNKENMISPTSANLIYTAIISNTLNFHLGAVFTGYIGETKQLFLRKEILKKFD</sequence>
<dbReference type="Pfam" id="PF01368">
    <property type="entry name" value="DHH"/>
    <property type="match status" value="1"/>
</dbReference>
<dbReference type="STRING" id="86105.NF27_CG00570"/>
<dbReference type="EMBL" id="JSWE01000058">
    <property type="protein sequence ID" value="KIE05877.1"/>
    <property type="molecule type" value="Genomic_DNA"/>
</dbReference>
<dbReference type="SUPFAM" id="SSF64182">
    <property type="entry name" value="DHH phosphoesterases"/>
    <property type="match status" value="1"/>
</dbReference>
<dbReference type="InterPro" id="IPR038763">
    <property type="entry name" value="DHH_sf"/>
</dbReference>
<proteinExistence type="predicted"/>
<dbReference type="PANTHER" id="PTHR47618">
    <property type="entry name" value="BIFUNCTIONAL OLIGORIBONUCLEASE AND PAP PHOSPHATASE NRNA"/>
    <property type="match status" value="1"/>
</dbReference>
<dbReference type="PANTHER" id="PTHR47618:SF1">
    <property type="entry name" value="BIFUNCTIONAL OLIGORIBONUCLEASE AND PAP PHOSPHATASE NRNA"/>
    <property type="match status" value="1"/>
</dbReference>
<feature type="domain" description="DDH" evidence="1">
    <location>
        <begin position="7"/>
        <end position="152"/>
    </location>
</feature>
<gene>
    <name evidence="2" type="ORF">NF27_CG00570</name>
</gene>
<name>A0A0C1MUU6_9RICK</name>
<dbReference type="InterPro" id="IPR001667">
    <property type="entry name" value="DDH_dom"/>
</dbReference>
<dbReference type="InterPro" id="IPR051319">
    <property type="entry name" value="Oligoribo/pAp-PDE_c-di-AMP_PDE"/>
</dbReference>
<evidence type="ECO:0000313" key="3">
    <source>
        <dbReference type="Proteomes" id="UP000031258"/>
    </source>
</evidence>
<evidence type="ECO:0000313" key="2">
    <source>
        <dbReference type="EMBL" id="KIE05877.1"/>
    </source>
</evidence>
<comment type="caution">
    <text evidence="2">The sequence shown here is derived from an EMBL/GenBank/DDBJ whole genome shotgun (WGS) entry which is preliminary data.</text>
</comment>
<keyword evidence="3" id="KW-1185">Reference proteome</keyword>
<dbReference type="Gene3D" id="3.90.1640.10">
    <property type="entry name" value="inorganic pyrophosphatase (n-terminal core)"/>
    <property type="match status" value="1"/>
</dbReference>
<reference evidence="2 3" key="1">
    <citation type="submission" date="2014-11" db="EMBL/GenBank/DDBJ databases">
        <title>A Rickettsiales Symbiont of Amoebae With Ancient Features.</title>
        <authorList>
            <person name="Schulz F."/>
            <person name="Martijn J."/>
            <person name="Wascher F."/>
            <person name="Kostanjsek R."/>
            <person name="Ettema T.J."/>
            <person name="Horn M."/>
        </authorList>
    </citation>
    <scope>NUCLEOTIDE SEQUENCE [LARGE SCALE GENOMIC DNA]</scope>
    <source>
        <strain evidence="2 3">UWC36</strain>
    </source>
</reference>
<organism evidence="2 3">
    <name type="scientific">Candidatus Jidaibacter acanthamoebae</name>
    <dbReference type="NCBI Taxonomy" id="86105"/>
    <lineage>
        <taxon>Bacteria</taxon>
        <taxon>Pseudomonadati</taxon>
        <taxon>Pseudomonadota</taxon>
        <taxon>Alphaproteobacteria</taxon>
        <taxon>Rickettsiales</taxon>
        <taxon>Candidatus Midichloriaceae</taxon>
        <taxon>Candidatus Jidaibacter</taxon>
    </lineage>
</organism>
<accession>A0A0C1MUU6</accession>
<protein>
    <submittedName>
        <fullName evidence="2">Inorganic pyrophosphatase/exopolyphosphatase</fullName>
    </submittedName>
</protein>